<reference evidence="1" key="1">
    <citation type="submission" date="2022-09" db="EMBL/GenBank/DDBJ databases">
        <title>Genome analysis and characterization of larvicidal activity of Brevibacillus strains.</title>
        <authorList>
            <person name="Patrusheva E.V."/>
            <person name="Izotova A.O."/>
            <person name="Toshchakov S.V."/>
            <person name="Sineoky S.P."/>
        </authorList>
    </citation>
    <scope>NUCLEOTIDE SEQUENCE</scope>
    <source>
        <strain evidence="1">VKPM_B-13247</strain>
    </source>
</reference>
<gene>
    <name evidence="1" type="ORF">O0554_27245</name>
</gene>
<dbReference type="Proteomes" id="UP001077662">
    <property type="component" value="Unassembled WGS sequence"/>
</dbReference>
<dbReference type="RefSeq" id="WP_258420660.1">
    <property type="nucleotide sequence ID" value="NZ_JANSGW010000117.1"/>
</dbReference>
<organism evidence="1 2">
    <name type="scientific">Brevibacillus laterosporus</name>
    <name type="common">Bacillus laterosporus</name>
    <dbReference type="NCBI Taxonomy" id="1465"/>
    <lineage>
        <taxon>Bacteria</taxon>
        <taxon>Bacillati</taxon>
        <taxon>Bacillota</taxon>
        <taxon>Bacilli</taxon>
        <taxon>Bacillales</taxon>
        <taxon>Paenibacillaceae</taxon>
        <taxon>Brevibacillus</taxon>
    </lineage>
</organism>
<dbReference type="AlphaFoldDB" id="A0AAP3GDI2"/>
<name>A0AAP3GDI2_BRELA</name>
<accession>A0AAP3GDI2</accession>
<dbReference type="EMBL" id="JAPTNE010000117">
    <property type="protein sequence ID" value="MCZ0810525.1"/>
    <property type="molecule type" value="Genomic_DNA"/>
</dbReference>
<evidence type="ECO:0000313" key="1">
    <source>
        <dbReference type="EMBL" id="MCZ0810525.1"/>
    </source>
</evidence>
<protein>
    <submittedName>
        <fullName evidence="1">Uncharacterized protein</fullName>
    </submittedName>
</protein>
<comment type="caution">
    <text evidence="1">The sequence shown here is derived from an EMBL/GenBank/DDBJ whole genome shotgun (WGS) entry which is preliminary data.</text>
</comment>
<sequence length="55" mass="6200">MDKIGLSVEELDKILLQYINPDAVVSAHNIRLAIATAIEENNRKLQEDIAKLIQK</sequence>
<proteinExistence type="predicted"/>
<evidence type="ECO:0000313" key="2">
    <source>
        <dbReference type="Proteomes" id="UP001077662"/>
    </source>
</evidence>